<keyword evidence="3" id="KW-1185">Reference proteome</keyword>
<dbReference type="AlphaFoldDB" id="A0A498KIT4"/>
<evidence type="ECO:0000256" key="1">
    <source>
        <dbReference type="SAM" id="MobiDB-lite"/>
    </source>
</evidence>
<comment type="caution">
    <text evidence="2">The sequence shown here is derived from an EMBL/GenBank/DDBJ whole genome shotgun (WGS) entry which is preliminary data.</text>
</comment>
<sequence>MMIDSVEEPEHSDDYFIRPRGPQDDSIANGRWKAFPILSKCRQVGNSFNDCRWSWIPRTTNMAPDRLASQRCVKMCDFHWIDRTHLHLFMYLIKMDYLAHISFIRKCKG</sequence>
<name>A0A498KIT4_MALDO</name>
<dbReference type="EMBL" id="RDQH01000328">
    <property type="protein sequence ID" value="RXI07326.1"/>
    <property type="molecule type" value="Genomic_DNA"/>
</dbReference>
<gene>
    <name evidence="2" type="ORF">DVH24_026462</name>
</gene>
<feature type="compositionally biased region" description="Basic and acidic residues" evidence="1">
    <location>
        <begin position="8"/>
        <end position="22"/>
    </location>
</feature>
<accession>A0A498KIT4</accession>
<evidence type="ECO:0000313" key="3">
    <source>
        <dbReference type="Proteomes" id="UP000290289"/>
    </source>
</evidence>
<protein>
    <submittedName>
        <fullName evidence="2">Uncharacterized protein</fullName>
    </submittedName>
</protein>
<organism evidence="2 3">
    <name type="scientific">Malus domestica</name>
    <name type="common">Apple</name>
    <name type="synonym">Pyrus malus</name>
    <dbReference type="NCBI Taxonomy" id="3750"/>
    <lineage>
        <taxon>Eukaryota</taxon>
        <taxon>Viridiplantae</taxon>
        <taxon>Streptophyta</taxon>
        <taxon>Embryophyta</taxon>
        <taxon>Tracheophyta</taxon>
        <taxon>Spermatophyta</taxon>
        <taxon>Magnoliopsida</taxon>
        <taxon>eudicotyledons</taxon>
        <taxon>Gunneridae</taxon>
        <taxon>Pentapetalae</taxon>
        <taxon>rosids</taxon>
        <taxon>fabids</taxon>
        <taxon>Rosales</taxon>
        <taxon>Rosaceae</taxon>
        <taxon>Amygdaloideae</taxon>
        <taxon>Maleae</taxon>
        <taxon>Malus</taxon>
    </lineage>
</organism>
<dbReference type="Proteomes" id="UP000290289">
    <property type="component" value="Chromosome 2"/>
</dbReference>
<proteinExistence type="predicted"/>
<reference evidence="2 3" key="1">
    <citation type="submission" date="2018-10" db="EMBL/GenBank/DDBJ databases">
        <title>A high-quality apple genome assembly.</title>
        <authorList>
            <person name="Hu J."/>
        </authorList>
    </citation>
    <scope>NUCLEOTIDE SEQUENCE [LARGE SCALE GENOMIC DNA]</scope>
    <source>
        <strain evidence="3">cv. HFTH1</strain>
        <tissue evidence="2">Young leaf</tissue>
    </source>
</reference>
<evidence type="ECO:0000313" key="2">
    <source>
        <dbReference type="EMBL" id="RXI07326.1"/>
    </source>
</evidence>
<feature type="region of interest" description="Disordered" evidence="1">
    <location>
        <begin position="1"/>
        <end position="22"/>
    </location>
</feature>